<proteinExistence type="predicted"/>
<organism evidence="2 3">
    <name type="scientific">Acorus calamus</name>
    <name type="common">Sweet flag</name>
    <dbReference type="NCBI Taxonomy" id="4465"/>
    <lineage>
        <taxon>Eukaryota</taxon>
        <taxon>Viridiplantae</taxon>
        <taxon>Streptophyta</taxon>
        <taxon>Embryophyta</taxon>
        <taxon>Tracheophyta</taxon>
        <taxon>Spermatophyta</taxon>
        <taxon>Magnoliopsida</taxon>
        <taxon>Liliopsida</taxon>
        <taxon>Acoraceae</taxon>
        <taxon>Acorus</taxon>
    </lineage>
</organism>
<dbReference type="InterPro" id="IPR026960">
    <property type="entry name" value="RVT-Znf"/>
</dbReference>
<reference evidence="2" key="1">
    <citation type="journal article" date="2023" name="Nat. Commun.">
        <title>Diploid and tetraploid genomes of Acorus and the evolution of monocots.</title>
        <authorList>
            <person name="Ma L."/>
            <person name="Liu K.W."/>
            <person name="Li Z."/>
            <person name="Hsiao Y.Y."/>
            <person name="Qi Y."/>
            <person name="Fu T."/>
            <person name="Tang G.D."/>
            <person name="Zhang D."/>
            <person name="Sun W.H."/>
            <person name="Liu D.K."/>
            <person name="Li Y."/>
            <person name="Chen G.Z."/>
            <person name="Liu X.D."/>
            <person name="Liao X.Y."/>
            <person name="Jiang Y.T."/>
            <person name="Yu X."/>
            <person name="Hao Y."/>
            <person name="Huang J."/>
            <person name="Zhao X.W."/>
            <person name="Ke S."/>
            <person name="Chen Y.Y."/>
            <person name="Wu W.L."/>
            <person name="Hsu J.L."/>
            <person name="Lin Y.F."/>
            <person name="Huang M.D."/>
            <person name="Li C.Y."/>
            <person name="Huang L."/>
            <person name="Wang Z.W."/>
            <person name="Zhao X."/>
            <person name="Zhong W.Y."/>
            <person name="Peng D.H."/>
            <person name="Ahmad S."/>
            <person name="Lan S."/>
            <person name="Zhang J.S."/>
            <person name="Tsai W.C."/>
            <person name="Van de Peer Y."/>
            <person name="Liu Z.J."/>
        </authorList>
    </citation>
    <scope>NUCLEOTIDE SEQUENCE</scope>
    <source>
        <strain evidence="2">CP</strain>
    </source>
</reference>
<name>A0AAV9EZ09_ACOCL</name>
<dbReference type="EMBL" id="JAUJYO010000004">
    <property type="protein sequence ID" value="KAK1318965.1"/>
    <property type="molecule type" value="Genomic_DNA"/>
</dbReference>
<evidence type="ECO:0000313" key="3">
    <source>
        <dbReference type="Proteomes" id="UP001180020"/>
    </source>
</evidence>
<dbReference type="AlphaFoldDB" id="A0AAV9EZ09"/>
<feature type="domain" description="Reverse transcriptase zinc-binding" evidence="1">
    <location>
        <begin position="86"/>
        <end position="174"/>
    </location>
</feature>
<dbReference type="PANTHER" id="PTHR33116">
    <property type="entry name" value="REVERSE TRANSCRIPTASE ZINC-BINDING DOMAIN-CONTAINING PROTEIN-RELATED-RELATED"/>
    <property type="match status" value="1"/>
</dbReference>
<evidence type="ECO:0000313" key="2">
    <source>
        <dbReference type="EMBL" id="KAK1318965.1"/>
    </source>
</evidence>
<keyword evidence="3" id="KW-1185">Reference proteome</keyword>
<reference evidence="2" key="2">
    <citation type="submission" date="2023-06" db="EMBL/GenBank/DDBJ databases">
        <authorList>
            <person name="Ma L."/>
            <person name="Liu K.-W."/>
            <person name="Li Z."/>
            <person name="Hsiao Y.-Y."/>
            <person name="Qi Y."/>
            <person name="Fu T."/>
            <person name="Tang G."/>
            <person name="Zhang D."/>
            <person name="Sun W.-H."/>
            <person name="Liu D.-K."/>
            <person name="Li Y."/>
            <person name="Chen G.-Z."/>
            <person name="Liu X.-D."/>
            <person name="Liao X.-Y."/>
            <person name="Jiang Y.-T."/>
            <person name="Yu X."/>
            <person name="Hao Y."/>
            <person name="Huang J."/>
            <person name="Zhao X.-W."/>
            <person name="Ke S."/>
            <person name="Chen Y.-Y."/>
            <person name="Wu W.-L."/>
            <person name="Hsu J.-L."/>
            <person name="Lin Y.-F."/>
            <person name="Huang M.-D."/>
            <person name="Li C.-Y."/>
            <person name="Huang L."/>
            <person name="Wang Z.-W."/>
            <person name="Zhao X."/>
            <person name="Zhong W.-Y."/>
            <person name="Peng D.-H."/>
            <person name="Ahmad S."/>
            <person name="Lan S."/>
            <person name="Zhang J.-S."/>
            <person name="Tsai W.-C."/>
            <person name="Van De Peer Y."/>
            <person name="Liu Z.-J."/>
        </authorList>
    </citation>
    <scope>NUCLEOTIDE SEQUENCE</scope>
    <source>
        <strain evidence="2">CP</strain>
        <tissue evidence="2">Leaves</tissue>
    </source>
</reference>
<accession>A0AAV9EZ09</accession>
<evidence type="ECO:0000259" key="1">
    <source>
        <dbReference type="Pfam" id="PF13966"/>
    </source>
</evidence>
<protein>
    <recommendedName>
        <fullName evidence="1">Reverse transcriptase zinc-binding domain-containing protein</fullName>
    </recommendedName>
</protein>
<dbReference type="Proteomes" id="UP001180020">
    <property type="component" value="Unassembled WGS sequence"/>
</dbReference>
<sequence>MSIKLEKITEASIDKKNEVMRFTGNKYERFWRARGETGYWEVLVRRNLNDNEVEEYLKLLEELQCKKVVDSKSDEIIWSPKPGDGFSVKGGYSWVRRGRPGSPTLARMYKEVRECKIPLKVKAFLWNLFQERILTKSRLARWDPMMDVRCVLCGETEETATHLFILCPLVKQVWRWLAVAGGVGCPSGTLEELWLEGKGLCATGDRSVRAKFTQIFVPAALWSIWLIRNHCVFQGSIPYAENIRESIVRLVTDWGIFCVGAKSACLVNGVFMVHE</sequence>
<gene>
    <name evidence="2" type="ORF">QJS10_CPB04g01543</name>
</gene>
<dbReference type="Pfam" id="PF13966">
    <property type="entry name" value="zf-RVT"/>
    <property type="match status" value="1"/>
</dbReference>
<comment type="caution">
    <text evidence="2">The sequence shown here is derived from an EMBL/GenBank/DDBJ whole genome shotgun (WGS) entry which is preliminary data.</text>
</comment>
<dbReference type="PANTHER" id="PTHR33116:SF87">
    <property type="entry name" value="OS01G0158850 PROTEIN"/>
    <property type="match status" value="1"/>
</dbReference>